<name>A0A8H4QVG4_9AGAR</name>
<feature type="compositionally biased region" description="Basic and acidic residues" evidence="1">
    <location>
        <begin position="310"/>
        <end position="323"/>
    </location>
</feature>
<feature type="transmembrane region" description="Helical" evidence="2">
    <location>
        <begin position="93"/>
        <end position="116"/>
    </location>
</feature>
<keyword evidence="2" id="KW-1133">Transmembrane helix</keyword>
<gene>
    <name evidence="3" type="ORF">D9613_005630</name>
</gene>
<dbReference type="AlphaFoldDB" id="A0A8H4QVG4"/>
<dbReference type="EMBL" id="JAACJL010000030">
    <property type="protein sequence ID" value="KAF4617583.1"/>
    <property type="molecule type" value="Genomic_DNA"/>
</dbReference>
<reference evidence="3 4" key="1">
    <citation type="submission" date="2019-12" db="EMBL/GenBank/DDBJ databases">
        <authorList>
            <person name="Floudas D."/>
            <person name="Bentzer J."/>
            <person name="Ahren D."/>
            <person name="Johansson T."/>
            <person name="Persson P."/>
            <person name="Tunlid A."/>
        </authorList>
    </citation>
    <scope>NUCLEOTIDE SEQUENCE [LARGE SCALE GENOMIC DNA]</scope>
    <source>
        <strain evidence="3 4">CBS 102.39</strain>
    </source>
</reference>
<comment type="caution">
    <text evidence="3">The sequence shown here is derived from an EMBL/GenBank/DDBJ whole genome shotgun (WGS) entry which is preliminary data.</text>
</comment>
<accession>A0A8H4QVG4</accession>
<sequence>MNFEFIHRIITHFLVFRLIFDLYKARVGIASAADIESAIAPLAVLVNRYGLLMPALLCGAVEALASVLLLFTYGVDGTINRTLPLLEARSETIFLAVYAFICSRSTLLCSRVLVYIRSTTIARTAMHFQHPVIPIAHRTLTFFFVENYFASSFTYLKNLPHRLCNYARREGNEKIFNPGKRIIRGPKSEYFFLALAYRATFLVFSMVVFSMSIPIAFLFVYAFDVNSVVIDIDDGHSGEESVDNTLCGTFEDGEVKASSDGGDEVVKEAVVEEQSVCEEGPEGVVVGQVPGIKEKMQWFDYVLKEESHKVSEEKNEDEKKVDAPKQQFGGKTSRLTPFAVPFVPRFARAPQAATAPAFAPVMPVYRAPTVFRPSFPARRASVDWAPTSASLPFLPAPIPTNRSVPPTHWAPAPIVPVVLEAPKRRGGRGGKANKSVDGAELVKKGPSRKERHMKLMGVRAKEGST</sequence>
<protein>
    <submittedName>
        <fullName evidence="3">Uncharacterized protein</fullName>
    </submittedName>
</protein>
<evidence type="ECO:0000256" key="2">
    <source>
        <dbReference type="SAM" id="Phobius"/>
    </source>
</evidence>
<feature type="region of interest" description="Disordered" evidence="1">
    <location>
        <begin position="423"/>
        <end position="465"/>
    </location>
</feature>
<evidence type="ECO:0000256" key="1">
    <source>
        <dbReference type="SAM" id="MobiDB-lite"/>
    </source>
</evidence>
<feature type="transmembrane region" description="Helical" evidence="2">
    <location>
        <begin position="190"/>
        <end position="223"/>
    </location>
</feature>
<keyword evidence="4" id="KW-1185">Reference proteome</keyword>
<evidence type="ECO:0000313" key="3">
    <source>
        <dbReference type="EMBL" id="KAF4617583.1"/>
    </source>
</evidence>
<feature type="compositionally biased region" description="Basic residues" evidence="1">
    <location>
        <begin position="445"/>
        <end position="454"/>
    </location>
</feature>
<feature type="transmembrane region" description="Helical" evidence="2">
    <location>
        <begin position="51"/>
        <end position="73"/>
    </location>
</feature>
<feature type="region of interest" description="Disordered" evidence="1">
    <location>
        <begin position="310"/>
        <end position="330"/>
    </location>
</feature>
<organism evidence="3 4">
    <name type="scientific">Agrocybe pediades</name>
    <dbReference type="NCBI Taxonomy" id="84607"/>
    <lineage>
        <taxon>Eukaryota</taxon>
        <taxon>Fungi</taxon>
        <taxon>Dikarya</taxon>
        <taxon>Basidiomycota</taxon>
        <taxon>Agaricomycotina</taxon>
        <taxon>Agaricomycetes</taxon>
        <taxon>Agaricomycetidae</taxon>
        <taxon>Agaricales</taxon>
        <taxon>Agaricineae</taxon>
        <taxon>Strophariaceae</taxon>
        <taxon>Agrocybe</taxon>
    </lineage>
</organism>
<evidence type="ECO:0000313" key="4">
    <source>
        <dbReference type="Proteomes" id="UP000521872"/>
    </source>
</evidence>
<proteinExistence type="predicted"/>
<keyword evidence="2" id="KW-0472">Membrane</keyword>
<keyword evidence="2" id="KW-0812">Transmembrane</keyword>
<dbReference type="Proteomes" id="UP000521872">
    <property type="component" value="Unassembled WGS sequence"/>
</dbReference>